<dbReference type="Pfam" id="PF01928">
    <property type="entry name" value="CYTH"/>
    <property type="match status" value="1"/>
</dbReference>
<keyword evidence="3" id="KW-1185">Reference proteome</keyword>
<dbReference type="InterPro" id="IPR023577">
    <property type="entry name" value="CYTH_domain"/>
</dbReference>
<accession>A0A7J0BK14</accession>
<dbReference type="Gene3D" id="2.40.320.10">
    <property type="entry name" value="Hypothetical Protein Pfu-838710-001"/>
    <property type="match status" value="1"/>
</dbReference>
<evidence type="ECO:0000313" key="2">
    <source>
        <dbReference type="EMBL" id="GFM34133.1"/>
    </source>
</evidence>
<organism evidence="2 3">
    <name type="scientific">Desulfovibrio subterraneus</name>
    <dbReference type="NCBI Taxonomy" id="2718620"/>
    <lineage>
        <taxon>Bacteria</taxon>
        <taxon>Pseudomonadati</taxon>
        <taxon>Thermodesulfobacteriota</taxon>
        <taxon>Desulfovibrionia</taxon>
        <taxon>Desulfovibrionales</taxon>
        <taxon>Desulfovibrionaceae</taxon>
        <taxon>Desulfovibrio</taxon>
    </lineage>
</organism>
<sequence>MAFETELKFVDADFAALRKKLAELGAECRGSHVERNLVFDTPERSFKNSDMLLRLRTKIRKNGETAVLTLKRPPQVPVPADVKVYDERETTVENFDGMRGILEGMGYDAAFRYEKMREEWKLDGVEICLDSMPFGDVAELEGEREAIFTCAARIGLRMEQANTGTYHDLNRNWRAAQGLPHDDNFCFSTSRLHELLEEL</sequence>
<dbReference type="RefSeq" id="WP_174405754.1">
    <property type="nucleotide sequence ID" value="NZ_BLVO01000013.1"/>
</dbReference>
<dbReference type="CDD" id="cd07890">
    <property type="entry name" value="CYTH-like_AC_IV-like"/>
    <property type="match status" value="1"/>
</dbReference>
<dbReference type="InterPro" id="IPR008173">
    <property type="entry name" value="Adenylyl_cyclase_CyaB"/>
</dbReference>
<protein>
    <submittedName>
        <fullName evidence="2">Adenylate cyclase</fullName>
    </submittedName>
</protein>
<dbReference type="InterPro" id="IPR033469">
    <property type="entry name" value="CYTH-like_dom_sf"/>
</dbReference>
<dbReference type="EMBL" id="BLVO01000013">
    <property type="protein sequence ID" value="GFM34133.1"/>
    <property type="molecule type" value="Genomic_DNA"/>
</dbReference>
<dbReference type="PANTHER" id="PTHR21028">
    <property type="entry name" value="SI:CH211-156B7.4"/>
    <property type="match status" value="1"/>
</dbReference>
<dbReference type="SUPFAM" id="SSF55154">
    <property type="entry name" value="CYTH-like phosphatases"/>
    <property type="match status" value="1"/>
</dbReference>
<dbReference type="PANTHER" id="PTHR21028:SF2">
    <property type="entry name" value="CYTH DOMAIN-CONTAINING PROTEIN"/>
    <property type="match status" value="1"/>
</dbReference>
<proteinExistence type="predicted"/>
<evidence type="ECO:0000259" key="1">
    <source>
        <dbReference type="PROSITE" id="PS51707"/>
    </source>
</evidence>
<dbReference type="AlphaFoldDB" id="A0A7J0BK14"/>
<evidence type="ECO:0000313" key="3">
    <source>
        <dbReference type="Proteomes" id="UP000503840"/>
    </source>
</evidence>
<name>A0A7J0BK14_9BACT</name>
<comment type="caution">
    <text evidence="2">The sequence shown here is derived from an EMBL/GenBank/DDBJ whole genome shotgun (WGS) entry which is preliminary data.</text>
</comment>
<gene>
    <name evidence="2" type="ORF">DSM101010T_24980</name>
</gene>
<feature type="domain" description="CYTH" evidence="1">
    <location>
        <begin position="2"/>
        <end position="172"/>
    </location>
</feature>
<dbReference type="PROSITE" id="PS51707">
    <property type="entry name" value="CYTH"/>
    <property type="match status" value="1"/>
</dbReference>
<dbReference type="Proteomes" id="UP000503840">
    <property type="component" value="Unassembled WGS sequence"/>
</dbReference>
<dbReference type="SMART" id="SM01118">
    <property type="entry name" value="CYTH"/>
    <property type="match status" value="1"/>
</dbReference>
<reference evidence="2 3" key="1">
    <citation type="submission" date="2020-05" db="EMBL/GenBank/DDBJ databases">
        <title>Draft genome sequence of Desulfovibrio sp. strain HN2T.</title>
        <authorList>
            <person name="Ueno A."/>
            <person name="Tamazawa S."/>
            <person name="Tamamura S."/>
            <person name="Murakami T."/>
            <person name="Kiyama T."/>
            <person name="Inomata H."/>
            <person name="Amano Y."/>
            <person name="Miyakawa K."/>
            <person name="Tamaki H."/>
            <person name="Naganuma T."/>
            <person name="Kaneko K."/>
        </authorList>
    </citation>
    <scope>NUCLEOTIDE SEQUENCE [LARGE SCALE GENOMIC DNA]</scope>
    <source>
        <strain evidence="2 3">HN2</strain>
    </source>
</reference>